<evidence type="ECO:0000256" key="1">
    <source>
        <dbReference type="SAM" id="SignalP"/>
    </source>
</evidence>
<feature type="signal peptide" evidence="1">
    <location>
        <begin position="1"/>
        <end position="31"/>
    </location>
</feature>
<reference evidence="2" key="1">
    <citation type="submission" date="2017-07" db="EMBL/GenBank/DDBJ databases">
        <title>The cable genome - Insights into the physiology and evolution of filamentous bacteria capable of sulfide oxidation via long distance electron transfer.</title>
        <authorList>
            <person name="Thorup C."/>
            <person name="Bjerg J.T."/>
            <person name="Schreiber L."/>
            <person name="Nielsen L.P."/>
            <person name="Kjeldsen K.U."/>
            <person name="Boesen T."/>
            <person name="Boggild A."/>
            <person name="Meysman F."/>
            <person name="Geelhoed J."/>
            <person name="Schramm A."/>
        </authorList>
    </citation>
    <scope>NUCLEOTIDE SEQUENCE [LARGE SCALE GENOMIC DNA]</scope>
    <source>
        <strain evidence="2">GS</strain>
    </source>
</reference>
<feature type="chain" id="PRO_5022036547" description="CHAT domain-containing protein" evidence="1">
    <location>
        <begin position="32"/>
        <end position="821"/>
    </location>
</feature>
<comment type="caution">
    <text evidence="2">The sequence shown here is derived from an EMBL/GenBank/DDBJ whole genome shotgun (WGS) entry which is preliminary data.</text>
</comment>
<organism evidence="2 3">
    <name type="scientific">Candidatus Electronema aureum</name>
    <dbReference type="NCBI Taxonomy" id="2005002"/>
    <lineage>
        <taxon>Bacteria</taxon>
        <taxon>Pseudomonadati</taxon>
        <taxon>Thermodesulfobacteriota</taxon>
        <taxon>Desulfobulbia</taxon>
        <taxon>Desulfobulbales</taxon>
        <taxon>Desulfobulbaceae</taxon>
        <taxon>Candidatus Electronema</taxon>
    </lineage>
</organism>
<evidence type="ECO:0000313" key="2">
    <source>
        <dbReference type="EMBL" id="TAA76166.1"/>
    </source>
</evidence>
<sequence length="821" mass="92015">MPKKRSCRLLTALPVFALLTVFSPVLSPAVAAETQVNDVVLQNTFAAFARISGLMPQELAYGSNVIKGLDYNAQRAVRRFSLLPGANFAQSRVLLTDLAQNKISFEQLLAFEQWSALSGATMPQAAHVLPGLRAMRREALKTFRACISMSGMNSGLALQLIPQLNTMNDDSSLTARQLFAIQGMDVHRGLASLTTLQKFNKKQAWAFASFAAVQDMNPDTALTALPLFHALRDEDAWNMQFFLKRKKLDRNTIWTWLTRYFSQSVSVQEAQYYGMSDVNRSALIDALYHAGEEIVWRINNLHAVTNEYGVEYSQARLQSMGAGELQGLFNKLSRTTRARYGGQFAAAQGQRGKMISVLRQATTADRSQVAEDLTSANIYALLAQGSELYDSSFRDILVPILQKRVSAAHRNNLLVFLRATDPGNLLVSNFIVSLAQKGKLTAFFPTDALEQQRILELVASSAFKDEDSILLFSATFRYLLTVLEPSARHFLIQKMVASDNGRSSYSKLITVILQYYIQEYQELLSPQSTALIQQTIARNGAVDIRRYLLTPFVQWKQDGQLGSLSIFHPDDDGRSSFVSNAQLLRKNGYQLRLADQYTFASNAAERQRFESIIARTGQNFGTLFEAMRQEPFSATFVKKVNGIVISHSVHVYGDQESQQRVMLRFLQGNDEMLAQRGHSYWRSEQITDPINQLQESKQISAQNLNAKQRFLSLGSCGGVKVYTKLNRLFLGHVDILATIGTGMAMINDPYNLHFFEIVANNSSSMTWEDLARKTAFVFSGGRGQDYLQPGCLTSILHKILDEDILHQGRPLPTARETEDLW</sequence>
<evidence type="ECO:0000313" key="3">
    <source>
        <dbReference type="Proteomes" id="UP000316238"/>
    </source>
</evidence>
<keyword evidence="3" id="KW-1185">Reference proteome</keyword>
<dbReference type="Proteomes" id="UP000316238">
    <property type="component" value="Unassembled WGS sequence"/>
</dbReference>
<evidence type="ECO:0008006" key="4">
    <source>
        <dbReference type="Google" id="ProtNLM"/>
    </source>
</evidence>
<keyword evidence="1" id="KW-0732">Signal</keyword>
<gene>
    <name evidence="2" type="ORF">CDV28_10164</name>
</gene>
<protein>
    <recommendedName>
        <fullName evidence="4">CHAT domain-containing protein</fullName>
    </recommendedName>
</protein>
<dbReference type="EMBL" id="NQJD01000001">
    <property type="protein sequence ID" value="TAA76166.1"/>
    <property type="molecule type" value="Genomic_DNA"/>
</dbReference>
<name>A0A521G561_9BACT</name>
<proteinExistence type="predicted"/>
<dbReference type="AlphaFoldDB" id="A0A521G561"/>
<accession>A0A521G561</accession>